<dbReference type="CDD" id="cd01335">
    <property type="entry name" value="Radical_SAM"/>
    <property type="match status" value="1"/>
</dbReference>
<dbReference type="Gene3D" id="3.20.20.70">
    <property type="entry name" value="Aldolase class I"/>
    <property type="match status" value="1"/>
</dbReference>
<dbReference type="GO" id="GO:0046872">
    <property type="term" value="F:metal ion binding"/>
    <property type="evidence" value="ECO:0007669"/>
    <property type="project" value="UniProtKB-KW"/>
</dbReference>
<dbReference type="SFLD" id="SFLDS00029">
    <property type="entry name" value="Radical_SAM"/>
    <property type="match status" value="1"/>
</dbReference>
<dbReference type="KEGG" id="iag:Igag_0889"/>
<dbReference type="InterPro" id="IPR058240">
    <property type="entry name" value="rSAM_sf"/>
</dbReference>
<keyword evidence="5 6" id="KW-0411">Iron-sulfur</keyword>
<evidence type="ECO:0000256" key="6">
    <source>
        <dbReference type="PIRSR" id="PIRSR004869-50"/>
    </source>
</evidence>
<dbReference type="InterPro" id="IPR016431">
    <property type="entry name" value="Pyrv-formate_lyase-activ_prd"/>
</dbReference>
<organism evidence="8 9">
    <name type="scientific">Ignisphaera aggregans (strain DSM 17230 / JCM 13409 / AQ1.S1)</name>
    <dbReference type="NCBI Taxonomy" id="583356"/>
    <lineage>
        <taxon>Archaea</taxon>
        <taxon>Thermoproteota</taxon>
        <taxon>Thermoprotei</taxon>
        <taxon>Desulfurococcales</taxon>
        <taxon>Desulfurococcaceae</taxon>
        <taxon>Ignisphaera</taxon>
    </lineage>
</organism>
<evidence type="ECO:0000256" key="3">
    <source>
        <dbReference type="ARBA" id="ARBA00022723"/>
    </source>
</evidence>
<feature type="binding site" evidence="6">
    <location>
        <position position="92"/>
    </location>
    <ligand>
        <name>[4Fe-4S] cluster</name>
        <dbReference type="ChEBI" id="CHEBI:49883"/>
        <note>4Fe-4S-S-AdoMet</note>
    </ligand>
</feature>
<dbReference type="NCBIfam" id="TIGR04337">
    <property type="entry name" value="AmmeMemoSam_rS"/>
    <property type="match status" value="1"/>
</dbReference>
<dbReference type="InterPro" id="IPR007197">
    <property type="entry name" value="rSAM"/>
</dbReference>
<dbReference type="PANTHER" id="PTHR30352">
    <property type="entry name" value="PYRUVATE FORMATE-LYASE-ACTIVATING ENZYME"/>
    <property type="match status" value="1"/>
</dbReference>
<feature type="binding site" evidence="6">
    <location>
        <position position="85"/>
    </location>
    <ligand>
        <name>[4Fe-4S] cluster</name>
        <dbReference type="ChEBI" id="CHEBI:49883"/>
        <note>4Fe-4S-S-AdoMet</note>
    </ligand>
</feature>
<feature type="binding site" evidence="6">
    <location>
        <position position="89"/>
    </location>
    <ligand>
        <name>[4Fe-4S] cluster</name>
        <dbReference type="ChEBI" id="CHEBI:49883"/>
        <note>4Fe-4S-S-AdoMet</note>
    </ligand>
</feature>
<proteinExistence type="predicted"/>
<keyword evidence="9" id="KW-1185">Reference proteome</keyword>
<name>E0STU0_IGNAA</name>
<evidence type="ECO:0000259" key="7">
    <source>
        <dbReference type="PROSITE" id="PS51918"/>
    </source>
</evidence>
<evidence type="ECO:0000256" key="2">
    <source>
        <dbReference type="ARBA" id="ARBA00022691"/>
    </source>
</evidence>
<evidence type="ECO:0000256" key="4">
    <source>
        <dbReference type="ARBA" id="ARBA00023004"/>
    </source>
</evidence>
<keyword evidence="2 6" id="KW-0949">S-adenosyl-L-methionine</keyword>
<reference evidence="8 9" key="1">
    <citation type="journal article" date="2010" name="Stand. Genomic Sci.">
        <title>Complete genome sequence of Ignisphaera aggregans type strain (AQ1.S1).</title>
        <authorList>
            <person name="Goker M."/>
            <person name="Held B."/>
            <person name="Lapidus A."/>
            <person name="Nolan M."/>
            <person name="Spring S."/>
            <person name="Yasawong M."/>
            <person name="Lucas S."/>
            <person name="Glavina Del Rio T."/>
            <person name="Tice H."/>
            <person name="Cheng J.F."/>
            <person name="Goodwin L."/>
            <person name="Tapia R."/>
            <person name="Pitluck S."/>
            <person name="Liolios K."/>
            <person name="Ivanova N."/>
            <person name="Mavromatis K."/>
            <person name="Mikhailova N."/>
            <person name="Pati A."/>
            <person name="Chen A."/>
            <person name="Palaniappan K."/>
            <person name="Brambilla E."/>
            <person name="Land M."/>
            <person name="Hauser L."/>
            <person name="Chang Y.J."/>
            <person name="Jeffries C.D."/>
            <person name="Brettin T."/>
            <person name="Detter J.C."/>
            <person name="Han C."/>
            <person name="Rohde M."/>
            <person name="Sikorski J."/>
            <person name="Woyke T."/>
            <person name="Bristow J."/>
            <person name="Eisen J.A."/>
            <person name="Markowitz V."/>
            <person name="Hugenholtz P."/>
            <person name="Kyrpides N.C."/>
            <person name="Klenk H.P."/>
        </authorList>
    </citation>
    <scope>NUCLEOTIDE SEQUENCE [LARGE SCALE GENOMIC DNA]</scope>
    <source>
        <strain evidence="9">DSM 17230 / JCM 13409 / AQ1.S1</strain>
    </source>
</reference>
<dbReference type="EMBL" id="CP002098">
    <property type="protein sequence ID" value="ADM27706.1"/>
    <property type="molecule type" value="Genomic_DNA"/>
</dbReference>
<keyword evidence="1" id="KW-0004">4Fe-4S</keyword>
<dbReference type="PROSITE" id="PS51918">
    <property type="entry name" value="RADICAL_SAM"/>
    <property type="match status" value="1"/>
</dbReference>
<comment type="cofactor">
    <cofactor evidence="6">
        <name>[4Fe-4S] cluster</name>
        <dbReference type="ChEBI" id="CHEBI:49883"/>
    </cofactor>
    <text evidence="6">Binds 1 [4Fe-4S] cluster. The cluster is coordinated with 3 cysteines and an exchangeable S-adenosyl-L-methionine.</text>
</comment>
<dbReference type="Pfam" id="PF04055">
    <property type="entry name" value="Radical_SAM"/>
    <property type="match status" value="1"/>
</dbReference>
<protein>
    <submittedName>
        <fullName evidence="8">Radical SAM domain protein</fullName>
    </submittedName>
</protein>
<dbReference type="SFLD" id="SFLDG01101">
    <property type="entry name" value="Uncharacterised_Radical_SAM_Su"/>
    <property type="match status" value="1"/>
</dbReference>
<dbReference type="GO" id="GO:0051539">
    <property type="term" value="F:4 iron, 4 sulfur cluster binding"/>
    <property type="evidence" value="ECO:0007669"/>
    <property type="project" value="UniProtKB-KW"/>
</dbReference>
<dbReference type="PANTHER" id="PTHR30352:SF5">
    <property type="entry name" value="PYRUVATE FORMATE-LYASE 1-ACTIVATING ENZYME"/>
    <property type="match status" value="1"/>
</dbReference>
<dbReference type="AlphaFoldDB" id="E0STU0"/>
<dbReference type="InterPro" id="IPR034457">
    <property type="entry name" value="Organic_radical-activating"/>
</dbReference>
<feature type="domain" description="Radical SAM core" evidence="7">
    <location>
        <begin position="71"/>
        <end position="280"/>
    </location>
</feature>
<evidence type="ECO:0000256" key="1">
    <source>
        <dbReference type="ARBA" id="ARBA00022485"/>
    </source>
</evidence>
<dbReference type="GO" id="GO:0003824">
    <property type="term" value="F:catalytic activity"/>
    <property type="evidence" value="ECO:0007669"/>
    <property type="project" value="InterPro"/>
</dbReference>
<dbReference type="InterPro" id="IPR013785">
    <property type="entry name" value="Aldolase_TIM"/>
</dbReference>
<dbReference type="BioCyc" id="IAGG583356:GHAH-873-MONOMER"/>
<sequence length="380" mass="43241">MPKEAMLYRVIDESKKLVECSACPRRCKLLDNQYGFCGIRWNFDGKLYLVSHGLAIAVAIDPIEKKPLYQFNPGSMVFSMSTTGCSWGCVFCQNWDISQRRVIAGWKLEPELAVKLATAYGAQGITYTYNEPVVFIEYAYDVGILARKEGLFNTMVTNGYMTDETIDLVVKFMDAATVDLKGHGDRDVARKLSLVPDIEPVFQAIVELKRRGVYVEITDLVIPRYGDDLEKARKLARWVVENLGPETPIHFLRFHPDYKLLDIPSTSVKVLEKHAAIAKEEGLHYVYLGNVPGHELENTYCPRCGKLLIRRMGFDIVEVNLRDDMSCPYCGYKVNIVGRIHPTYKLDRFAYIPLEVYTEFIHIPSNKVREFVIGKKQGGS</sequence>
<dbReference type="Proteomes" id="UP000001304">
    <property type="component" value="Chromosome"/>
</dbReference>
<dbReference type="STRING" id="583356.Igag_0889"/>
<accession>E0STU0</accession>
<keyword evidence="4 6" id="KW-0408">Iron</keyword>
<dbReference type="SUPFAM" id="SSF102114">
    <property type="entry name" value="Radical SAM enzymes"/>
    <property type="match status" value="1"/>
</dbReference>
<keyword evidence="3 6" id="KW-0479">Metal-binding</keyword>
<dbReference type="HOGENOM" id="CLU_044176_1_0_2"/>
<evidence type="ECO:0000256" key="5">
    <source>
        <dbReference type="ARBA" id="ARBA00023014"/>
    </source>
</evidence>
<evidence type="ECO:0000313" key="9">
    <source>
        <dbReference type="Proteomes" id="UP000001304"/>
    </source>
</evidence>
<gene>
    <name evidence="8" type="ordered locus">Igag_0889</name>
</gene>
<dbReference type="PIRSF" id="PIRSF004869">
    <property type="entry name" value="PflX_prd"/>
    <property type="match status" value="1"/>
</dbReference>
<dbReference type="InterPro" id="IPR027596">
    <property type="entry name" value="AmmeMemoSam_rS"/>
</dbReference>
<evidence type="ECO:0000313" key="8">
    <source>
        <dbReference type="EMBL" id="ADM27706.1"/>
    </source>
</evidence>